<organism evidence="2 3">
    <name type="scientific">Agrobacterium cavarae</name>
    <dbReference type="NCBI Taxonomy" id="2528239"/>
    <lineage>
        <taxon>Bacteria</taxon>
        <taxon>Pseudomonadati</taxon>
        <taxon>Pseudomonadota</taxon>
        <taxon>Alphaproteobacteria</taxon>
        <taxon>Hyphomicrobiales</taxon>
        <taxon>Rhizobiaceae</taxon>
        <taxon>Rhizobium/Agrobacterium group</taxon>
        <taxon>Agrobacterium</taxon>
    </lineage>
</organism>
<protein>
    <submittedName>
        <fullName evidence="2">Type II toxin-antitoxin system HicB family antitoxin</fullName>
    </submittedName>
</protein>
<dbReference type="PANTHER" id="PTHR34504:SF2">
    <property type="entry name" value="UPF0150 PROTEIN SSL0259"/>
    <property type="match status" value="1"/>
</dbReference>
<dbReference type="RefSeq" id="WP_112520897.1">
    <property type="nucleotide sequence ID" value="NZ_SISF01000031.1"/>
</dbReference>
<dbReference type="Proteomes" id="UP000294239">
    <property type="component" value="Unassembled WGS sequence"/>
</dbReference>
<dbReference type="InterPro" id="IPR051404">
    <property type="entry name" value="TA_system_antitoxin"/>
</dbReference>
<comment type="caution">
    <text evidence="2">The sequence shown here is derived from an EMBL/GenBank/DDBJ whole genome shotgun (WGS) entry which is preliminary data.</text>
</comment>
<dbReference type="Pfam" id="PF15919">
    <property type="entry name" value="HicB_lk_antitox"/>
    <property type="match status" value="1"/>
</dbReference>
<sequence length="141" mass="15019">MLFKYIATIEDDPDGGFVVTFADVPEAITAGETREEALTNAREALGLALRGILQDGGNLPEPAAKQGTPVSVEADVALKLGVIQAFKSSGISKSELARRIGREEKEARRILDPDHATKIGLLQEALHVLGMEVTVSVQRAA</sequence>
<dbReference type="Gene3D" id="3.30.160.250">
    <property type="match status" value="1"/>
</dbReference>
<evidence type="ECO:0000313" key="2">
    <source>
        <dbReference type="EMBL" id="TBN11399.1"/>
    </source>
</evidence>
<dbReference type="InterPro" id="IPR035069">
    <property type="entry name" value="TTHA1013/TTHA0281-like"/>
</dbReference>
<reference evidence="2 3" key="1">
    <citation type="submission" date="2019-02" db="EMBL/GenBank/DDBJ databases">
        <title>Current taxonomic status of genus Agrobacterium and description of Agrobacterium cavarae sp. nov. isolated from maize roots.</title>
        <authorList>
            <person name="Flores-Felix J.D."/>
            <person name="Menendez E."/>
            <person name="Ramirez-Bahena M.H."/>
            <person name="Garcia-Fraile P."/>
            <person name="Velazquez E."/>
        </authorList>
    </citation>
    <scope>NUCLEOTIDE SEQUENCE [LARGE SCALE GENOMIC DNA]</scope>
    <source>
        <strain evidence="2 3">RZME10</strain>
    </source>
</reference>
<dbReference type="PANTHER" id="PTHR34504">
    <property type="entry name" value="ANTITOXIN HICB"/>
    <property type="match status" value="1"/>
</dbReference>
<feature type="domain" description="HicB-like antitoxin of toxin-antitoxin system" evidence="1">
    <location>
        <begin position="5"/>
        <end position="63"/>
    </location>
</feature>
<name>A0ABY1Y7C6_9HYPH</name>
<dbReference type="EMBL" id="SISF01000031">
    <property type="protein sequence ID" value="TBN11399.1"/>
    <property type="molecule type" value="Genomic_DNA"/>
</dbReference>
<dbReference type="GeneID" id="301042311"/>
<keyword evidence="3" id="KW-1185">Reference proteome</keyword>
<accession>A0ABY1Y7C6</accession>
<gene>
    <name evidence="2" type="ORF">EYC79_14110</name>
</gene>
<evidence type="ECO:0000313" key="3">
    <source>
        <dbReference type="Proteomes" id="UP000294239"/>
    </source>
</evidence>
<evidence type="ECO:0000259" key="1">
    <source>
        <dbReference type="Pfam" id="PF15919"/>
    </source>
</evidence>
<dbReference type="InterPro" id="IPR031807">
    <property type="entry name" value="HicB-like"/>
</dbReference>
<proteinExistence type="predicted"/>
<dbReference type="SUPFAM" id="SSF143100">
    <property type="entry name" value="TTHA1013/TTHA0281-like"/>
    <property type="match status" value="1"/>
</dbReference>